<reference evidence="7 8" key="1">
    <citation type="submission" date="2024-03" db="EMBL/GenBank/DDBJ databases">
        <title>The genome assembly and annotation of the cricket Gryllus longicercus Weissman &amp; Gray.</title>
        <authorList>
            <person name="Szrajer S."/>
            <person name="Gray D."/>
            <person name="Ylla G."/>
        </authorList>
    </citation>
    <scope>NUCLEOTIDE SEQUENCE [LARGE SCALE GENOMIC DNA]</scope>
    <source>
        <strain evidence="7">DAG 2021-001</strain>
        <tissue evidence="7">Whole body minus gut</tissue>
    </source>
</reference>
<organism evidence="7 8">
    <name type="scientific">Gryllus longicercus</name>
    <dbReference type="NCBI Taxonomy" id="2509291"/>
    <lineage>
        <taxon>Eukaryota</taxon>
        <taxon>Metazoa</taxon>
        <taxon>Ecdysozoa</taxon>
        <taxon>Arthropoda</taxon>
        <taxon>Hexapoda</taxon>
        <taxon>Insecta</taxon>
        <taxon>Pterygota</taxon>
        <taxon>Neoptera</taxon>
        <taxon>Polyneoptera</taxon>
        <taxon>Orthoptera</taxon>
        <taxon>Ensifera</taxon>
        <taxon>Gryllidea</taxon>
        <taxon>Grylloidea</taxon>
        <taxon>Gryllidae</taxon>
        <taxon>Gryllinae</taxon>
        <taxon>Gryllus</taxon>
    </lineage>
</organism>
<feature type="domain" description="C2H2-type" evidence="6">
    <location>
        <begin position="475"/>
        <end position="499"/>
    </location>
</feature>
<sequence>MGSIDSLNDLANALEVFFKGLSECGFLNSYSVQLQVATVDFVVQIKFHCLMYQFMKTLQALLSRTNIPGHESYLDVGVQTPSDFNSVFIEVKQSDVNEHHVSDQLGSLVEACVFEKSGDAIDWADPEASENMKADQNATFVVQSNGNGTSTDIIVTCHPATLAAITGENIVASTESIIQETDEKKLALPCDSVDNFRNSPVDTQEIITVDSVADRDLPICERTTNLNICKERFIEVNNSETLVVQSEEGNEIKSLNTDMNPLILKTYIEEETVLNDNLSVMHIVVASDNSDKPSVNVKTEKEKKKTFKCKDCDKSFTTTQSLEVHSSRKHVAKEQCDMCPRSFSSIQSLQEHCRLEHGGMGCFNCLLCNRRFMTKLSYKRHMDTHVGKKEAVCDMCGKTFSRADYLNKHYMTHSGARPLSCSQCPRKFISSSHLKNHEKTHTGEREHLCKICPKSFSRADKLKEHTLRHLNIKRFHCTVCKRTYAEKRDLTKHMRAHEK</sequence>
<proteinExistence type="predicted"/>
<keyword evidence="1" id="KW-0479">Metal-binding</keyword>
<evidence type="ECO:0000256" key="1">
    <source>
        <dbReference type="ARBA" id="ARBA00022723"/>
    </source>
</evidence>
<dbReference type="Pfam" id="PF00096">
    <property type="entry name" value="zf-C2H2"/>
    <property type="match status" value="5"/>
</dbReference>
<feature type="domain" description="C2H2-type" evidence="6">
    <location>
        <begin position="334"/>
        <end position="359"/>
    </location>
</feature>
<dbReference type="InterPro" id="IPR036236">
    <property type="entry name" value="Znf_C2H2_sf"/>
</dbReference>
<dbReference type="Proteomes" id="UP001378592">
    <property type="component" value="Unassembled WGS sequence"/>
</dbReference>
<evidence type="ECO:0000256" key="2">
    <source>
        <dbReference type="ARBA" id="ARBA00022737"/>
    </source>
</evidence>
<evidence type="ECO:0000256" key="4">
    <source>
        <dbReference type="ARBA" id="ARBA00022833"/>
    </source>
</evidence>
<evidence type="ECO:0000256" key="5">
    <source>
        <dbReference type="PROSITE-ProRule" id="PRU00042"/>
    </source>
</evidence>
<evidence type="ECO:0000259" key="6">
    <source>
        <dbReference type="PROSITE" id="PS50157"/>
    </source>
</evidence>
<keyword evidence="2" id="KW-0677">Repeat</keyword>
<dbReference type="PROSITE" id="PS00028">
    <property type="entry name" value="ZINC_FINGER_C2H2_1"/>
    <property type="match status" value="7"/>
</dbReference>
<evidence type="ECO:0000256" key="3">
    <source>
        <dbReference type="ARBA" id="ARBA00022771"/>
    </source>
</evidence>
<dbReference type="GO" id="GO:0043565">
    <property type="term" value="F:sequence-specific DNA binding"/>
    <property type="evidence" value="ECO:0007669"/>
    <property type="project" value="TreeGrafter"/>
</dbReference>
<dbReference type="SMART" id="SM00355">
    <property type="entry name" value="ZnF_C2H2"/>
    <property type="match status" value="7"/>
</dbReference>
<evidence type="ECO:0000313" key="7">
    <source>
        <dbReference type="EMBL" id="KAK7792417.1"/>
    </source>
</evidence>
<dbReference type="InterPro" id="IPR013087">
    <property type="entry name" value="Znf_C2H2_type"/>
</dbReference>
<dbReference type="PROSITE" id="PS50157">
    <property type="entry name" value="ZINC_FINGER_C2H2_2"/>
    <property type="match status" value="7"/>
</dbReference>
<dbReference type="SUPFAM" id="SSF57667">
    <property type="entry name" value="beta-beta-alpha zinc fingers"/>
    <property type="match status" value="4"/>
</dbReference>
<feature type="domain" description="C2H2-type" evidence="6">
    <location>
        <begin position="447"/>
        <end position="474"/>
    </location>
</feature>
<comment type="caution">
    <text evidence="7">The sequence shown here is derived from an EMBL/GenBank/DDBJ whole genome shotgun (WGS) entry which is preliminary data.</text>
</comment>
<dbReference type="PANTHER" id="PTHR24408">
    <property type="entry name" value="ZINC FINGER PROTEIN"/>
    <property type="match status" value="1"/>
</dbReference>
<dbReference type="GO" id="GO:0008270">
    <property type="term" value="F:zinc ion binding"/>
    <property type="evidence" value="ECO:0007669"/>
    <property type="project" value="UniProtKB-KW"/>
</dbReference>
<feature type="domain" description="C2H2-type" evidence="6">
    <location>
        <begin position="391"/>
        <end position="418"/>
    </location>
</feature>
<dbReference type="GO" id="GO:0030674">
    <property type="term" value="F:protein-macromolecule adaptor activity"/>
    <property type="evidence" value="ECO:0007669"/>
    <property type="project" value="UniProtKB-ARBA"/>
</dbReference>
<dbReference type="GO" id="GO:0000981">
    <property type="term" value="F:DNA-binding transcription factor activity, RNA polymerase II-specific"/>
    <property type="evidence" value="ECO:0007669"/>
    <property type="project" value="TreeGrafter"/>
</dbReference>
<dbReference type="Gene3D" id="3.30.160.60">
    <property type="entry name" value="Classic Zinc Finger"/>
    <property type="match status" value="5"/>
</dbReference>
<keyword evidence="8" id="KW-1185">Reference proteome</keyword>
<dbReference type="FunFam" id="3.30.160.60:FF:000688">
    <property type="entry name" value="zinc finger protein 197 isoform X1"/>
    <property type="match status" value="1"/>
</dbReference>
<feature type="domain" description="C2H2-type" evidence="6">
    <location>
        <begin position="307"/>
        <end position="335"/>
    </location>
</feature>
<dbReference type="EMBL" id="JAZDUA010000450">
    <property type="protein sequence ID" value="KAK7792417.1"/>
    <property type="molecule type" value="Genomic_DNA"/>
</dbReference>
<dbReference type="Pfam" id="PF13912">
    <property type="entry name" value="zf-C2H2_6"/>
    <property type="match status" value="1"/>
</dbReference>
<dbReference type="GO" id="GO:0005634">
    <property type="term" value="C:nucleus"/>
    <property type="evidence" value="ECO:0007669"/>
    <property type="project" value="TreeGrafter"/>
</dbReference>
<accession>A0AAN9VL77</accession>
<dbReference type="PANTHER" id="PTHR24408:SF58">
    <property type="entry name" value="TRANSCRIPTION FACTOR (TFIIIA), PUTATIVE (AFU_ORTHOLOGUE AFUA_1G05150)-RELATED"/>
    <property type="match status" value="1"/>
</dbReference>
<protein>
    <recommendedName>
        <fullName evidence="6">C2H2-type domain-containing protein</fullName>
    </recommendedName>
</protein>
<keyword evidence="4" id="KW-0862">Zinc</keyword>
<dbReference type="AlphaFoldDB" id="A0AAN9VL77"/>
<feature type="domain" description="C2H2-type" evidence="6">
    <location>
        <begin position="419"/>
        <end position="446"/>
    </location>
</feature>
<keyword evidence="3 5" id="KW-0863">Zinc-finger</keyword>
<evidence type="ECO:0000313" key="8">
    <source>
        <dbReference type="Proteomes" id="UP001378592"/>
    </source>
</evidence>
<name>A0AAN9VL77_9ORTH</name>
<gene>
    <name evidence="7" type="ORF">R5R35_011421</name>
</gene>
<dbReference type="FunFam" id="3.30.160.60:FF:002343">
    <property type="entry name" value="Zinc finger protein 33A"/>
    <property type="match status" value="1"/>
</dbReference>
<feature type="domain" description="C2H2-type" evidence="6">
    <location>
        <begin position="363"/>
        <end position="390"/>
    </location>
</feature>